<evidence type="ECO:0000259" key="1">
    <source>
        <dbReference type="Pfam" id="PF01336"/>
    </source>
</evidence>
<dbReference type="InterPro" id="IPR012340">
    <property type="entry name" value="NA-bd_OB-fold"/>
</dbReference>
<dbReference type="InterPro" id="IPR004805">
    <property type="entry name" value="DnaE2/DnaE/PolC"/>
</dbReference>
<reference evidence="2" key="1">
    <citation type="submission" date="2020-02" db="EMBL/GenBank/DDBJ databases">
        <authorList>
            <person name="Meier V. D."/>
        </authorList>
    </citation>
    <scope>NUCLEOTIDE SEQUENCE</scope>
    <source>
        <strain evidence="2">AVDCRST_MAG69</strain>
    </source>
</reference>
<dbReference type="EMBL" id="CADCVP010000012">
    <property type="protein sequence ID" value="CAA9471483.1"/>
    <property type="molecule type" value="Genomic_DNA"/>
</dbReference>
<dbReference type="AlphaFoldDB" id="A0A6J4RE94"/>
<feature type="domain" description="OB" evidence="1">
    <location>
        <begin position="84"/>
        <end position="160"/>
    </location>
</feature>
<evidence type="ECO:0000313" key="2">
    <source>
        <dbReference type="EMBL" id="CAA9471483.1"/>
    </source>
</evidence>
<organism evidence="2">
    <name type="scientific">uncultured Solirubrobacteraceae bacterium</name>
    <dbReference type="NCBI Taxonomy" id="1162706"/>
    <lineage>
        <taxon>Bacteria</taxon>
        <taxon>Bacillati</taxon>
        <taxon>Actinomycetota</taxon>
        <taxon>Thermoleophilia</taxon>
        <taxon>Solirubrobacterales</taxon>
        <taxon>Solirubrobacteraceae</taxon>
        <taxon>environmental samples</taxon>
    </lineage>
</organism>
<accession>A0A6J4RE94</accession>
<proteinExistence type="predicted"/>
<dbReference type="CDD" id="cd04485">
    <property type="entry name" value="DnaE_OBF"/>
    <property type="match status" value="1"/>
</dbReference>
<dbReference type="Gene3D" id="2.40.50.140">
    <property type="entry name" value="Nucleic acid-binding proteins"/>
    <property type="match status" value="1"/>
</dbReference>
<dbReference type="GO" id="GO:0008408">
    <property type="term" value="F:3'-5' exonuclease activity"/>
    <property type="evidence" value="ECO:0007669"/>
    <property type="project" value="InterPro"/>
</dbReference>
<dbReference type="GO" id="GO:0003676">
    <property type="term" value="F:nucleic acid binding"/>
    <property type="evidence" value="ECO:0007669"/>
    <property type="project" value="InterPro"/>
</dbReference>
<sequence length="264" mass="28551">DAQIGQGSIFDLGGFGDGPAAFAKPAHPPIPTLEFDRQEMLAMERESIGVFISEHPLKRVREALLAKADCACAEVIDRRDGEWVRVGGMISAAKKIRTRTGSQVMFANLDDLEGSLEIVAFEKTLASAEGALGVDEIVLVRGRVDHKEGGKVCIIIQDVERFDPSDDEIERARVAAVKAAEPPPPLMLRLDAALLPAAVIDDLKRLFADYRGESEVVLEMQTRAGARRLRLGESYRVAARNAGLQAELDRLLGQARSPVATAAA</sequence>
<name>A0A6J4RE94_9ACTN</name>
<dbReference type="PANTHER" id="PTHR32294">
    <property type="entry name" value="DNA POLYMERASE III SUBUNIT ALPHA"/>
    <property type="match status" value="1"/>
</dbReference>
<dbReference type="PANTHER" id="PTHR32294:SF0">
    <property type="entry name" value="DNA POLYMERASE III SUBUNIT ALPHA"/>
    <property type="match status" value="1"/>
</dbReference>
<dbReference type="GO" id="GO:0006260">
    <property type="term" value="P:DNA replication"/>
    <property type="evidence" value="ECO:0007669"/>
    <property type="project" value="InterPro"/>
</dbReference>
<protein>
    <recommendedName>
        <fullName evidence="1">OB domain-containing protein</fullName>
    </recommendedName>
</protein>
<feature type="non-terminal residue" evidence="2">
    <location>
        <position position="1"/>
    </location>
</feature>
<dbReference type="Pfam" id="PF01336">
    <property type="entry name" value="tRNA_anti-codon"/>
    <property type="match status" value="1"/>
</dbReference>
<gene>
    <name evidence="2" type="ORF">AVDCRST_MAG69-140</name>
</gene>
<dbReference type="InterPro" id="IPR004365">
    <property type="entry name" value="NA-bd_OB_tRNA"/>
</dbReference>